<feature type="signal peptide" evidence="1">
    <location>
        <begin position="1"/>
        <end position="36"/>
    </location>
</feature>
<dbReference type="EMBL" id="PYGJ01000005">
    <property type="protein sequence ID" value="PSL19780.1"/>
    <property type="molecule type" value="Genomic_DNA"/>
</dbReference>
<dbReference type="OrthoDB" id="7831428at2"/>
<dbReference type="Pfam" id="PF11319">
    <property type="entry name" value="VasI"/>
    <property type="match status" value="1"/>
</dbReference>
<accession>A0A2P8FDI3</accession>
<proteinExistence type="predicted"/>
<reference evidence="2 3" key="1">
    <citation type="submission" date="2018-03" db="EMBL/GenBank/DDBJ databases">
        <title>Genomic Encyclopedia of Archaeal and Bacterial Type Strains, Phase II (KMG-II): from individual species to whole genera.</title>
        <authorList>
            <person name="Goeker M."/>
        </authorList>
    </citation>
    <scope>NUCLEOTIDE SEQUENCE [LARGE SCALE GENOMIC DNA]</scope>
    <source>
        <strain evidence="2 3">DSM 100673</strain>
    </source>
</reference>
<evidence type="ECO:0000313" key="3">
    <source>
        <dbReference type="Proteomes" id="UP000240418"/>
    </source>
</evidence>
<name>A0A2P8FDI3_9RHOB</name>
<evidence type="ECO:0000313" key="2">
    <source>
        <dbReference type="EMBL" id="PSL19780.1"/>
    </source>
</evidence>
<feature type="chain" id="PRO_5015132859" evidence="1">
    <location>
        <begin position="37"/>
        <end position="223"/>
    </location>
</feature>
<dbReference type="Proteomes" id="UP000240418">
    <property type="component" value="Unassembled WGS sequence"/>
</dbReference>
<dbReference type="AlphaFoldDB" id="A0A2P8FDI3"/>
<protein>
    <submittedName>
        <fullName evidence="2">Type VI secretion system VasI family protein</fullName>
    </submittedName>
</protein>
<keyword evidence="1" id="KW-0732">Signal</keyword>
<dbReference type="InterPro" id="IPR017738">
    <property type="entry name" value="T6SS-assoc_VCA0118"/>
</dbReference>
<sequence length="223" mass="25153">MPFGDGRLKIGCLMKLAVIWALNALAMFLSASCVWAEQSQHTCHSIGNDTKRLSCYDSETKFKPNKPEATPAKPVGVGKQWRLSQEDSLLDGRTDVWLSVTSENSQPNQIGRAEEARLWVRCMNNSTNVFVTFNDYTPDNQNVQYKLDDSAVAKKWMIHMQGGEGIGLWNGKSAIPYVRTFFGKETLVIAYKSYNNINLEFEFDISGLRDRIDPLAESCNWSP</sequence>
<evidence type="ECO:0000256" key="1">
    <source>
        <dbReference type="SAM" id="SignalP"/>
    </source>
</evidence>
<comment type="caution">
    <text evidence="2">The sequence shown here is derived from an EMBL/GenBank/DDBJ whole genome shotgun (WGS) entry which is preliminary data.</text>
</comment>
<organism evidence="2 3">
    <name type="scientific">Shimia abyssi</name>
    <dbReference type="NCBI Taxonomy" id="1662395"/>
    <lineage>
        <taxon>Bacteria</taxon>
        <taxon>Pseudomonadati</taxon>
        <taxon>Pseudomonadota</taxon>
        <taxon>Alphaproteobacteria</taxon>
        <taxon>Rhodobacterales</taxon>
        <taxon>Roseobacteraceae</taxon>
    </lineage>
</organism>
<keyword evidence="3" id="KW-1185">Reference proteome</keyword>
<dbReference type="PROSITE" id="PS51257">
    <property type="entry name" value="PROKAR_LIPOPROTEIN"/>
    <property type="match status" value="1"/>
</dbReference>
<dbReference type="RefSeq" id="WP_133169945.1">
    <property type="nucleotide sequence ID" value="NZ_PYGJ01000005.1"/>
</dbReference>
<gene>
    <name evidence="2" type="ORF">CLV88_105203</name>
</gene>